<dbReference type="PROSITE" id="PS50109">
    <property type="entry name" value="HIS_KIN"/>
    <property type="match status" value="1"/>
</dbReference>
<keyword evidence="17" id="KW-1185">Reference proteome</keyword>
<gene>
    <name evidence="16" type="ORF">GCM10010913_13860</name>
</gene>
<reference evidence="17" key="1">
    <citation type="journal article" date="2019" name="Int. J. Syst. Evol. Microbiol.">
        <title>The Global Catalogue of Microorganisms (GCM) 10K type strain sequencing project: providing services to taxonomists for standard genome sequencing and annotation.</title>
        <authorList>
            <consortium name="The Broad Institute Genomics Platform"/>
            <consortium name="The Broad Institute Genome Sequencing Center for Infectious Disease"/>
            <person name="Wu L."/>
            <person name="Ma J."/>
        </authorList>
    </citation>
    <scope>NUCLEOTIDE SEQUENCE [LARGE SCALE GENOMIC DNA]</scope>
    <source>
        <strain evidence="17">CGMCC 1.15420</strain>
    </source>
</reference>
<keyword evidence="9 16" id="KW-0418">Kinase</keyword>
<dbReference type="InterPro" id="IPR004358">
    <property type="entry name" value="Sig_transdc_His_kin-like_C"/>
</dbReference>
<dbReference type="Pfam" id="PF06580">
    <property type="entry name" value="His_kinase"/>
    <property type="match status" value="1"/>
</dbReference>
<organism evidence="16 17">
    <name type="scientific">Paenibacillus aceti</name>
    <dbReference type="NCBI Taxonomy" id="1820010"/>
    <lineage>
        <taxon>Bacteria</taxon>
        <taxon>Bacillati</taxon>
        <taxon>Bacillota</taxon>
        <taxon>Bacilli</taxon>
        <taxon>Bacillales</taxon>
        <taxon>Paenibacillaceae</taxon>
        <taxon>Paenibacillus</taxon>
    </lineage>
</organism>
<evidence type="ECO:0000256" key="4">
    <source>
        <dbReference type="ARBA" id="ARBA00022475"/>
    </source>
</evidence>
<sequence length="576" mass="66881">MGLAGLRSLKHRLTLLLLLSTIIPLAFIGPISYYSMYSILKNKAETGVINNLQQIRTSIENTLNQLNHVSQQLTFDGRVGKNIERYINFSSHYEKRALHEEISNQINLVHFTNPSIGLMFYFFQSTDTTDMKLFETFSVRDDFNIDHLSVMMKFKTITYFNPHPSVSTLDNNDVLSISRQVRLPERDDLFLYIETDPKLLDEILNTHERNFSTLLIDNQNRIAYSQQTAEFPVGSLFEQEMKDTTGRDNYFFEEQSNQGWKVVAVISKSTYNHEIHQWVQQYILFAILSIALGLLLAWLIWRSVYRPLMLLSRDIRHFKDNHEYARARPLKSSATTIEFERLHEEFRGMSQRISELITEVTANEQRKSQLEVEKLMHQINPHFLYNSLDTVRWLARANGQQDIDRLVSTLTKVLYYNLGKKEVSTIKEEMDALRNYVTLQGIRYNFQFNVQMYAEPDALDLPIPRFILQPLVENSLYHGLNEEDGRIEVNISKQGDTYIVLKVCDNGSGMTEEQILKLLEGENSKQVGMGIGLRYVHRIMKFKYGERANLDIRSQVGKGTCIALTLPIASEEERSE</sequence>
<dbReference type="InterPro" id="IPR036890">
    <property type="entry name" value="HATPase_C_sf"/>
</dbReference>
<evidence type="ECO:0000256" key="10">
    <source>
        <dbReference type="ARBA" id="ARBA00022840"/>
    </source>
</evidence>
<dbReference type="SMART" id="SM00387">
    <property type="entry name" value="HATPase_c"/>
    <property type="match status" value="1"/>
</dbReference>
<evidence type="ECO:0000256" key="3">
    <source>
        <dbReference type="ARBA" id="ARBA00012438"/>
    </source>
</evidence>
<dbReference type="PRINTS" id="PR00344">
    <property type="entry name" value="BCTRLSENSOR"/>
</dbReference>
<dbReference type="InterPro" id="IPR005467">
    <property type="entry name" value="His_kinase_dom"/>
</dbReference>
<keyword evidence="4" id="KW-1003">Cell membrane</keyword>
<name>A0ABQ1VSX8_9BACL</name>
<dbReference type="Pfam" id="PF02518">
    <property type="entry name" value="HATPase_c"/>
    <property type="match status" value="1"/>
</dbReference>
<keyword evidence="7 14" id="KW-0812">Transmembrane</keyword>
<feature type="transmembrane region" description="Helical" evidence="14">
    <location>
        <begin position="282"/>
        <end position="301"/>
    </location>
</feature>
<dbReference type="InterPro" id="IPR003594">
    <property type="entry name" value="HATPase_dom"/>
</dbReference>
<evidence type="ECO:0000256" key="7">
    <source>
        <dbReference type="ARBA" id="ARBA00022692"/>
    </source>
</evidence>
<evidence type="ECO:0000256" key="2">
    <source>
        <dbReference type="ARBA" id="ARBA00004651"/>
    </source>
</evidence>
<comment type="subcellular location">
    <subcellularLocation>
        <location evidence="2">Cell membrane</location>
        <topology evidence="2">Multi-pass membrane protein</topology>
    </subcellularLocation>
</comment>
<dbReference type="PANTHER" id="PTHR34220:SF11">
    <property type="entry name" value="SENSOR PROTEIN KINASE HPTS"/>
    <property type="match status" value="1"/>
</dbReference>
<comment type="caution">
    <text evidence="16">The sequence shown here is derived from an EMBL/GenBank/DDBJ whole genome shotgun (WGS) entry which is preliminary data.</text>
</comment>
<evidence type="ECO:0000256" key="8">
    <source>
        <dbReference type="ARBA" id="ARBA00022741"/>
    </source>
</evidence>
<keyword evidence="8" id="KW-0547">Nucleotide-binding</keyword>
<keyword evidence="12" id="KW-0902">Two-component regulatory system</keyword>
<dbReference type="InterPro" id="IPR050640">
    <property type="entry name" value="Bact_2-comp_sensor_kinase"/>
</dbReference>
<proteinExistence type="predicted"/>
<feature type="domain" description="Histidine kinase" evidence="15">
    <location>
        <begin position="467"/>
        <end position="570"/>
    </location>
</feature>
<dbReference type="EMBL" id="BMIW01000007">
    <property type="protein sequence ID" value="GGF93534.1"/>
    <property type="molecule type" value="Genomic_DNA"/>
</dbReference>
<comment type="catalytic activity">
    <reaction evidence="1">
        <text>ATP + protein L-histidine = ADP + protein N-phospho-L-histidine.</text>
        <dbReference type="EC" id="2.7.13.3"/>
    </reaction>
</comment>
<evidence type="ECO:0000256" key="5">
    <source>
        <dbReference type="ARBA" id="ARBA00022553"/>
    </source>
</evidence>
<evidence type="ECO:0000256" key="11">
    <source>
        <dbReference type="ARBA" id="ARBA00022989"/>
    </source>
</evidence>
<dbReference type="Gene3D" id="3.30.565.10">
    <property type="entry name" value="Histidine kinase-like ATPase, C-terminal domain"/>
    <property type="match status" value="1"/>
</dbReference>
<keyword evidence="5" id="KW-0597">Phosphoprotein</keyword>
<dbReference type="GO" id="GO:0016301">
    <property type="term" value="F:kinase activity"/>
    <property type="evidence" value="ECO:0007669"/>
    <property type="project" value="UniProtKB-KW"/>
</dbReference>
<evidence type="ECO:0000313" key="16">
    <source>
        <dbReference type="EMBL" id="GGF93534.1"/>
    </source>
</evidence>
<dbReference type="Proteomes" id="UP000608420">
    <property type="component" value="Unassembled WGS sequence"/>
</dbReference>
<evidence type="ECO:0000256" key="9">
    <source>
        <dbReference type="ARBA" id="ARBA00022777"/>
    </source>
</evidence>
<dbReference type="PANTHER" id="PTHR34220">
    <property type="entry name" value="SENSOR HISTIDINE KINASE YPDA"/>
    <property type="match status" value="1"/>
</dbReference>
<dbReference type="InterPro" id="IPR010559">
    <property type="entry name" value="Sig_transdc_His_kin_internal"/>
</dbReference>
<evidence type="ECO:0000256" key="13">
    <source>
        <dbReference type="ARBA" id="ARBA00023136"/>
    </source>
</evidence>
<evidence type="ECO:0000259" key="15">
    <source>
        <dbReference type="PROSITE" id="PS50109"/>
    </source>
</evidence>
<dbReference type="SUPFAM" id="SSF55874">
    <property type="entry name" value="ATPase domain of HSP90 chaperone/DNA topoisomerase II/histidine kinase"/>
    <property type="match status" value="1"/>
</dbReference>
<dbReference type="Gene3D" id="6.10.340.10">
    <property type="match status" value="1"/>
</dbReference>
<keyword evidence="11 14" id="KW-1133">Transmembrane helix</keyword>
<evidence type="ECO:0000313" key="17">
    <source>
        <dbReference type="Proteomes" id="UP000608420"/>
    </source>
</evidence>
<evidence type="ECO:0000256" key="6">
    <source>
        <dbReference type="ARBA" id="ARBA00022679"/>
    </source>
</evidence>
<evidence type="ECO:0000256" key="1">
    <source>
        <dbReference type="ARBA" id="ARBA00000085"/>
    </source>
</evidence>
<keyword evidence="13 14" id="KW-0472">Membrane</keyword>
<accession>A0ABQ1VSX8</accession>
<dbReference type="EC" id="2.7.13.3" evidence="3"/>
<keyword evidence="6" id="KW-0808">Transferase</keyword>
<keyword evidence="10" id="KW-0067">ATP-binding</keyword>
<evidence type="ECO:0000256" key="12">
    <source>
        <dbReference type="ARBA" id="ARBA00023012"/>
    </source>
</evidence>
<protein>
    <recommendedName>
        <fullName evidence="3">histidine kinase</fullName>
        <ecNumber evidence="3">2.7.13.3</ecNumber>
    </recommendedName>
</protein>
<evidence type="ECO:0000256" key="14">
    <source>
        <dbReference type="SAM" id="Phobius"/>
    </source>
</evidence>